<dbReference type="EMBL" id="FWYB01000001">
    <property type="protein sequence ID" value="SMC53459.1"/>
    <property type="molecule type" value="Genomic_DNA"/>
</dbReference>
<organism evidence="1 2">
    <name type="scientific">Pedobacter nyackensis</name>
    <dbReference type="NCBI Taxonomy" id="475255"/>
    <lineage>
        <taxon>Bacteria</taxon>
        <taxon>Pseudomonadati</taxon>
        <taxon>Bacteroidota</taxon>
        <taxon>Sphingobacteriia</taxon>
        <taxon>Sphingobacteriales</taxon>
        <taxon>Sphingobacteriaceae</taxon>
        <taxon>Pedobacter</taxon>
    </lineage>
</organism>
<gene>
    <name evidence="1" type="ORF">SAMN04488101_101159</name>
</gene>
<dbReference type="Proteomes" id="UP000192678">
    <property type="component" value="Unassembled WGS sequence"/>
</dbReference>
<dbReference type="RefSeq" id="WP_084286761.1">
    <property type="nucleotide sequence ID" value="NZ_FWYB01000001.1"/>
</dbReference>
<sequence length="123" mass="14189">MEENQTPKQDMVDRKAAWIERMFDKLYAATIKNPYGALLVVSVLMNIWQFNIAANKDVRWQEDITKLNDKINAAVERSVQRELPKQMVTIQAKQDSVSKNVDTSLLNLNGTLETVRKLIKNKK</sequence>
<dbReference type="OrthoDB" id="765560at2"/>
<accession>A0A1W1ZY85</accession>
<dbReference type="STRING" id="475255.SAMN04488101_101159"/>
<proteinExistence type="predicted"/>
<evidence type="ECO:0000313" key="2">
    <source>
        <dbReference type="Proteomes" id="UP000192678"/>
    </source>
</evidence>
<name>A0A1W1ZY85_9SPHI</name>
<evidence type="ECO:0000313" key="1">
    <source>
        <dbReference type="EMBL" id="SMC53459.1"/>
    </source>
</evidence>
<keyword evidence="2" id="KW-1185">Reference proteome</keyword>
<dbReference type="AlphaFoldDB" id="A0A1W1ZY85"/>
<protein>
    <submittedName>
        <fullName evidence="1">Uncharacterized protein</fullName>
    </submittedName>
</protein>
<reference evidence="1 2" key="1">
    <citation type="submission" date="2017-04" db="EMBL/GenBank/DDBJ databases">
        <authorList>
            <person name="Afonso C.L."/>
            <person name="Miller P.J."/>
            <person name="Scott M.A."/>
            <person name="Spackman E."/>
            <person name="Goraichik I."/>
            <person name="Dimitrov K.M."/>
            <person name="Suarez D.L."/>
            <person name="Swayne D.E."/>
        </authorList>
    </citation>
    <scope>NUCLEOTIDE SEQUENCE [LARGE SCALE GENOMIC DNA]</scope>
    <source>
        <strain evidence="1 2">DSM 19625</strain>
    </source>
</reference>